<accession>A0ABY2IDE8</accession>
<reference evidence="1 2" key="1">
    <citation type="submission" date="2019-03" db="EMBL/GenBank/DDBJ databases">
        <title>Genomics of glacier-inhabiting Cryobacterium strains.</title>
        <authorList>
            <person name="Liu Q."/>
            <person name="Xin Y.-H."/>
        </authorList>
    </citation>
    <scope>NUCLEOTIDE SEQUENCE [LARGE SCALE GENOMIC DNA]</scope>
    <source>
        <strain evidence="1 2">MDB2-B</strain>
    </source>
</reference>
<protein>
    <submittedName>
        <fullName evidence="1">Uncharacterized protein</fullName>
    </submittedName>
</protein>
<keyword evidence="2" id="KW-1185">Reference proteome</keyword>
<proteinExistence type="predicted"/>
<evidence type="ECO:0000313" key="2">
    <source>
        <dbReference type="Proteomes" id="UP000297608"/>
    </source>
</evidence>
<dbReference type="Proteomes" id="UP000297608">
    <property type="component" value="Unassembled WGS sequence"/>
</dbReference>
<dbReference type="RefSeq" id="WP_134535298.1">
    <property type="nucleotide sequence ID" value="NZ_SOFG01000017.1"/>
</dbReference>
<dbReference type="EMBL" id="SOFG01000017">
    <property type="protein sequence ID" value="TFB85602.1"/>
    <property type="molecule type" value="Genomic_DNA"/>
</dbReference>
<sequence>MSSSLPETQPPDPDSVRSARQIDLNSIHPLLLEKFGTPKALPKAISVYFPEHGWDHSMKREVLNLGLVRNLRSNGATLVVAKWRRIERQFTLTALDFPVG</sequence>
<gene>
    <name evidence="1" type="ORF">E3O44_13530</name>
</gene>
<evidence type="ECO:0000313" key="1">
    <source>
        <dbReference type="EMBL" id="TFB85602.1"/>
    </source>
</evidence>
<name>A0ABY2IDE8_9MICO</name>
<organism evidence="1 2">
    <name type="scientific">Cryobacterium algoricola</name>
    <dbReference type="NCBI Taxonomy" id="1259183"/>
    <lineage>
        <taxon>Bacteria</taxon>
        <taxon>Bacillati</taxon>
        <taxon>Actinomycetota</taxon>
        <taxon>Actinomycetes</taxon>
        <taxon>Micrococcales</taxon>
        <taxon>Microbacteriaceae</taxon>
        <taxon>Cryobacterium</taxon>
    </lineage>
</organism>
<comment type="caution">
    <text evidence="1">The sequence shown here is derived from an EMBL/GenBank/DDBJ whole genome shotgun (WGS) entry which is preliminary data.</text>
</comment>